<feature type="transmembrane region" description="Helical" evidence="6">
    <location>
        <begin position="189"/>
        <end position="212"/>
    </location>
</feature>
<evidence type="ECO:0008006" key="9">
    <source>
        <dbReference type="Google" id="ProtNLM"/>
    </source>
</evidence>
<keyword evidence="3 6" id="KW-0812">Transmembrane</keyword>
<keyword evidence="4 6" id="KW-1133">Transmembrane helix</keyword>
<accession>A0A3R6E9A1</accession>
<dbReference type="RefSeq" id="WP_118255614.1">
    <property type="nucleotide sequence ID" value="NZ_QRKB01000045.1"/>
</dbReference>
<sequence>MSTQTSDNNKRIAKNTGLLYLRMFILMFVSLYTSRIVLQQLGVEDFGINNVVGGFVSILAFFTSSLSNVTQRFLNIGLGKGDIEKTTFYFRQSFTIMLFISFLVLIVGETVGLWFVVNKLVIPHDRLIAAIFVYQFAVFSAICSIIQVSFIGAIVAREKMDAYAYLGLFEAFARLGIAFALMFSSMDHLILFGILTGLISFCTTAFYICYAIKHFPECKCRLYYEKSLLREMSQFVGVNLFGCLAWSAGVQGITIILNLFFGPIVNTARGIATQVCGIVMRFTDSIMTAVKPQIIKSYATGDISYMEMLVEKSSKFSFFLVSFIAVPVIIECQRLLSIWLGQVPDYAVPFTRLVICEQIFNVFISPLWIVANATGNIVRNQLYGRLFSLASLPLSYLILRIAPNPIYPMLVLVFANIAYWLYCVWDIHKQVNLRYKKYLIDVILPSLSLIGLMVVFGLCCYEYIQIANSVLHIVVMTFLIDTMGAIVVLFLLQKQEKKYLYSFIYSKIRRKKG</sequence>
<feature type="transmembrane region" description="Helical" evidence="6">
    <location>
        <begin position="94"/>
        <end position="115"/>
    </location>
</feature>
<organism evidence="7 8">
    <name type="scientific">Segatella copri</name>
    <dbReference type="NCBI Taxonomy" id="165179"/>
    <lineage>
        <taxon>Bacteria</taxon>
        <taxon>Pseudomonadati</taxon>
        <taxon>Bacteroidota</taxon>
        <taxon>Bacteroidia</taxon>
        <taxon>Bacteroidales</taxon>
        <taxon>Prevotellaceae</taxon>
        <taxon>Segatella</taxon>
    </lineage>
</organism>
<proteinExistence type="predicted"/>
<evidence type="ECO:0000256" key="3">
    <source>
        <dbReference type="ARBA" id="ARBA00022692"/>
    </source>
</evidence>
<feature type="transmembrane region" description="Helical" evidence="6">
    <location>
        <begin position="12"/>
        <end position="32"/>
    </location>
</feature>
<dbReference type="GO" id="GO:0005886">
    <property type="term" value="C:plasma membrane"/>
    <property type="evidence" value="ECO:0007669"/>
    <property type="project" value="UniProtKB-SubCell"/>
</dbReference>
<dbReference type="Proteomes" id="UP000284548">
    <property type="component" value="Unassembled WGS sequence"/>
</dbReference>
<gene>
    <name evidence="7" type="ORF">DW192_13660</name>
</gene>
<reference evidence="7 8" key="1">
    <citation type="submission" date="2018-08" db="EMBL/GenBank/DDBJ databases">
        <title>A genome reference for cultivated species of the human gut microbiota.</title>
        <authorList>
            <person name="Zou Y."/>
            <person name="Xue W."/>
            <person name="Luo G."/>
        </authorList>
    </citation>
    <scope>NUCLEOTIDE SEQUENCE [LARGE SCALE GENOMIC DNA]</scope>
    <source>
        <strain evidence="7 8">AM16-54</strain>
    </source>
</reference>
<name>A0A3R6E9A1_9BACT</name>
<feature type="transmembrane region" description="Helical" evidence="6">
    <location>
        <begin position="162"/>
        <end position="183"/>
    </location>
</feature>
<feature type="transmembrane region" description="Helical" evidence="6">
    <location>
        <begin position="382"/>
        <end position="399"/>
    </location>
</feature>
<evidence type="ECO:0000256" key="5">
    <source>
        <dbReference type="ARBA" id="ARBA00023136"/>
    </source>
</evidence>
<dbReference type="EMBL" id="QRKB01000045">
    <property type="protein sequence ID" value="RHH77500.1"/>
    <property type="molecule type" value="Genomic_DNA"/>
</dbReference>
<keyword evidence="5 6" id="KW-0472">Membrane</keyword>
<feature type="transmembrane region" description="Helical" evidence="6">
    <location>
        <begin position="470"/>
        <end position="492"/>
    </location>
</feature>
<feature type="transmembrane region" description="Helical" evidence="6">
    <location>
        <begin position="439"/>
        <end position="464"/>
    </location>
</feature>
<feature type="transmembrane region" description="Helical" evidence="6">
    <location>
        <begin position="52"/>
        <end position="74"/>
    </location>
</feature>
<dbReference type="AlphaFoldDB" id="A0A3R6E9A1"/>
<evidence type="ECO:0000256" key="1">
    <source>
        <dbReference type="ARBA" id="ARBA00004651"/>
    </source>
</evidence>
<keyword evidence="2" id="KW-1003">Cell membrane</keyword>
<feature type="transmembrane region" description="Helical" evidence="6">
    <location>
        <begin position="405"/>
        <end position="427"/>
    </location>
</feature>
<evidence type="ECO:0000313" key="7">
    <source>
        <dbReference type="EMBL" id="RHH77500.1"/>
    </source>
</evidence>
<feature type="transmembrane region" description="Helical" evidence="6">
    <location>
        <begin position="127"/>
        <end position="155"/>
    </location>
</feature>
<dbReference type="PANTHER" id="PTHR30250">
    <property type="entry name" value="PST FAMILY PREDICTED COLANIC ACID TRANSPORTER"/>
    <property type="match status" value="1"/>
</dbReference>
<comment type="subcellular location">
    <subcellularLocation>
        <location evidence="1">Cell membrane</location>
        <topology evidence="1">Multi-pass membrane protein</topology>
    </subcellularLocation>
</comment>
<evidence type="ECO:0000256" key="4">
    <source>
        <dbReference type="ARBA" id="ARBA00022989"/>
    </source>
</evidence>
<dbReference type="PANTHER" id="PTHR30250:SF26">
    <property type="entry name" value="PSMA PROTEIN"/>
    <property type="match status" value="1"/>
</dbReference>
<feature type="transmembrane region" description="Helical" evidence="6">
    <location>
        <begin position="316"/>
        <end position="340"/>
    </location>
</feature>
<feature type="transmembrane region" description="Helical" evidence="6">
    <location>
        <begin position="346"/>
        <end position="370"/>
    </location>
</feature>
<evidence type="ECO:0000256" key="2">
    <source>
        <dbReference type="ARBA" id="ARBA00022475"/>
    </source>
</evidence>
<protein>
    <recommendedName>
        <fullName evidence="9">Lipopolysaccharide biosynthesis protein</fullName>
    </recommendedName>
</protein>
<evidence type="ECO:0000256" key="6">
    <source>
        <dbReference type="SAM" id="Phobius"/>
    </source>
</evidence>
<comment type="caution">
    <text evidence="7">The sequence shown here is derived from an EMBL/GenBank/DDBJ whole genome shotgun (WGS) entry which is preliminary data.</text>
</comment>
<evidence type="ECO:0000313" key="8">
    <source>
        <dbReference type="Proteomes" id="UP000284548"/>
    </source>
</evidence>
<dbReference type="InterPro" id="IPR050833">
    <property type="entry name" value="Poly_Biosynth_Transport"/>
</dbReference>